<feature type="region of interest" description="Disordered" evidence="1">
    <location>
        <begin position="1"/>
        <end position="51"/>
    </location>
</feature>
<dbReference type="Proteomes" id="UP001610411">
    <property type="component" value="Unassembled WGS sequence"/>
</dbReference>
<feature type="compositionally biased region" description="Low complexity" evidence="1">
    <location>
        <begin position="1"/>
        <end position="10"/>
    </location>
</feature>
<evidence type="ECO:0000313" key="2">
    <source>
        <dbReference type="EMBL" id="KAL2769116.1"/>
    </source>
</evidence>
<evidence type="ECO:0000256" key="1">
    <source>
        <dbReference type="SAM" id="MobiDB-lite"/>
    </source>
</evidence>
<evidence type="ECO:0000313" key="3">
    <source>
        <dbReference type="Proteomes" id="UP001610411"/>
    </source>
</evidence>
<dbReference type="EMBL" id="JBFSEQ010000008">
    <property type="protein sequence ID" value="KAL2769116.1"/>
    <property type="molecule type" value="Genomic_DNA"/>
</dbReference>
<sequence length="51" mass="5436">TELSSPSGSQRRPRGARDPAGQTRRDSAPSSSPHERKARGGDASRMSASER</sequence>
<name>A0ABD2DQW9_DAUMA</name>
<feature type="compositionally biased region" description="Basic and acidic residues" evidence="1">
    <location>
        <begin position="23"/>
        <end position="51"/>
    </location>
</feature>
<gene>
    <name evidence="2" type="ORF">WCI35_021846</name>
</gene>
<dbReference type="AlphaFoldDB" id="A0ABD2DQW9"/>
<accession>A0ABD2DQW9</accession>
<comment type="caution">
    <text evidence="2">The sequence shown here is derived from an EMBL/GenBank/DDBJ whole genome shotgun (WGS) entry which is preliminary data.</text>
</comment>
<feature type="non-terminal residue" evidence="2">
    <location>
        <position position="1"/>
    </location>
</feature>
<protein>
    <submittedName>
        <fullName evidence="2">B melanoma antigen 3-like</fullName>
    </submittedName>
</protein>
<reference evidence="2 3" key="1">
    <citation type="journal article" date="2024" name="G3 (Bethesda)">
        <title>A hybrid genome assembly of the endangered aye-aye (Daubentonia madagascariensis).</title>
        <authorList>
            <person name="Versoza C.J."/>
            <person name="Pfeifer S.P."/>
        </authorList>
    </citation>
    <scope>NUCLEOTIDE SEQUENCE [LARGE SCALE GENOMIC DNA]</scope>
    <source>
        <strain evidence="2">6821</strain>
    </source>
</reference>
<organism evidence="2 3">
    <name type="scientific">Daubentonia madagascariensis</name>
    <name type="common">Aye-aye</name>
    <name type="synonym">Sciurus madagascariensis</name>
    <dbReference type="NCBI Taxonomy" id="31869"/>
    <lineage>
        <taxon>Eukaryota</taxon>
        <taxon>Metazoa</taxon>
        <taxon>Chordata</taxon>
        <taxon>Craniata</taxon>
        <taxon>Vertebrata</taxon>
        <taxon>Euteleostomi</taxon>
        <taxon>Mammalia</taxon>
        <taxon>Eutheria</taxon>
        <taxon>Euarchontoglires</taxon>
        <taxon>Primates</taxon>
        <taxon>Strepsirrhini</taxon>
        <taxon>Chiromyiformes</taxon>
        <taxon>Daubentoniidae</taxon>
        <taxon>Daubentonia</taxon>
    </lineage>
</organism>
<keyword evidence="3" id="KW-1185">Reference proteome</keyword>
<proteinExistence type="predicted"/>